<dbReference type="KEGG" id="blac:94351940"/>
<protein>
    <submittedName>
        <fullName evidence="1">Uncharacterized protein</fullName>
    </submittedName>
</protein>
<organism evidence="1 2">
    <name type="scientific">Bremia lactucae</name>
    <name type="common">Lettuce downy mildew</name>
    <dbReference type="NCBI Taxonomy" id="4779"/>
    <lineage>
        <taxon>Eukaryota</taxon>
        <taxon>Sar</taxon>
        <taxon>Stramenopiles</taxon>
        <taxon>Oomycota</taxon>
        <taxon>Peronosporomycetes</taxon>
        <taxon>Peronosporales</taxon>
        <taxon>Peronosporaceae</taxon>
        <taxon>Bremia</taxon>
    </lineage>
</organism>
<dbReference type="Proteomes" id="UP000294530">
    <property type="component" value="Unassembled WGS sequence"/>
</dbReference>
<evidence type="ECO:0000313" key="1">
    <source>
        <dbReference type="EMBL" id="TDH70937.1"/>
    </source>
</evidence>
<name>A0A976IGE1_BRELC</name>
<dbReference type="RefSeq" id="XP_067820436.1">
    <property type="nucleotide sequence ID" value="XM_067966269.1"/>
</dbReference>
<dbReference type="OrthoDB" id="126773at2759"/>
<sequence length="350" mass="39290">MYVFVPRIAQEFSTLRHVHLKDQVLTDKCDALLASEIGPLKGLLALVCSIWSSFAPKSVNHPLFMITRSNQIEKQLNEAQILCRKSRSQRPWGMMMDEEVKHSLEQEAIALVNLSNPINSNTMQPQHVDSFATSKTEIDASLKQVELLDSTISMKSLLVTLKTRQLPRDDVSIKHEQSVGSHDVAETVDVSDSGKLPSFRTVFEPPTAPHQEETVEPVPSEIKCKYRTGKCHHMRALKSCGDYHNLCNYHRLRANANQRKLDRKKKERRLQQQQLTALPCALTQPPMYTSSQAAAAALASLVVAYPSQPLDLLPQQRPLFTAGATVQEVDKANRNRNPGVCPKQKDTCSY</sequence>
<dbReference type="GeneID" id="94351940"/>
<gene>
    <name evidence="1" type="ORF">CCR75_008215</name>
</gene>
<reference evidence="1 2" key="1">
    <citation type="journal article" date="2021" name="Genome Biol.">
        <title>AFLAP: assembly-free linkage analysis pipeline using k-mers from genome sequencing data.</title>
        <authorList>
            <person name="Fletcher K."/>
            <person name="Zhang L."/>
            <person name="Gil J."/>
            <person name="Han R."/>
            <person name="Cavanaugh K."/>
            <person name="Michelmore R."/>
        </authorList>
    </citation>
    <scope>NUCLEOTIDE SEQUENCE [LARGE SCALE GENOMIC DNA]</scope>
    <source>
        <strain evidence="1 2">SF5</strain>
    </source>
</reference>
<dbReference type="EMBL" id="SHOA02000001">
    <property type="protein sequence ID" value="TDH70937.1"/>
    <property type="molecule type" value="Genomic_DNA"/>
</dbReference>
<evidence type="ECO:0000313" key="2">
    <source>
        <dbReference type="Proteomes" id="UP000294530"/>
    </source>
</evidence>
<dbReference type="AlphaFoldDB" id="A0A976IGE1"/>
<accession>A0A976IGE1</accession>
<keyword evidence="2" id="KW-1185">Reference proteome</keyword>
<proteinExistence type="predicted"/>
<comment type="caution">
    <text evidence="1">The sequence shown here is derived from an EMBL/GenBank/DDBJ whole genome shotgun (WGS) entry which is preliminary data.</text>
</comment>